<evidence type="ECO:0000313" key="1">
    <source>
        <dbReference type="EMBL" id="CEG56547.1"/>
    </source>
</evidence>
<dbReference type="EMBL" id="LN614827">
    <property type="protein sequence ID" value="CEG56547.1"/>
    <property type="molecule type" value="Genomic_DNA"/>
</dbReference>
<dbReference type="AlphaFoldDB" id="A0A098G240"/>
<reference evidence="2" key="1">
    <citation type="submission" date="2014-09" db="EMBL/GenBank/DDBJ databases">
        <authorList>
            <person name="Gomez-Valero L."/>
        </authorList>
    </citation>
    <scope>NUCLEOTIDE SEQUENCE [LARGE SCALE GENOMIC DNA]</scope>
    <source>
        <strain evidence="2">ATCC700992</strain>
    </source>
</reference>
<sequence length="81" mass="9277">MNSWNSVVFIKTKNAWSDSAAIAKMNGVQSLWSTSGDWDWCIKLDPKHSTPEETATFVKSLRNADWVAETKTSWWKEVSVR</sequence>
<dbReference type="HOGENOM" id="CLU_2569594_0_0_6"/>
<dbReference type="RefSeq" id="WP_045095191.1">
    <property type="nucleotide sequence ID" value="NZ_LN614827.1"/>
</dbReference>
<keyword evidence="2" id="KW-1185">Reference proteome</keyword>
<accession>A0A098G240</accession>
<gene>
    <name evidence="1" type="ORF">LFA_1113</name>
</gene>
<dbReference type="OrthoDB" id="5638493at2"/>
<organism evidence="1 2">
    <name type="scientific">Legionella fallonii LLAP-10</name>
    <dbReference type="NCBI Taxonomy" id="1212491"/>
    <lineage>
        <taxon>Bacteria</taxon>
        <taxon>Pseudomonadati</taxon>
        <taxon>Pseudomonadota</taxon>
        <taxon>Gammaproteobacteria</taxon>
        <taxon>Legionellales</taxon>
        <taxon>Legionellaceae</taxon>
        <taxon>Legionella</taxon>
    </lineage>
</organism>
<evidence type="ECO:0008006" key="3">
    <source>
        <dbReference type="Google" id="ProtNLM"/>
    </source>
</evidence>
<dbReference type="KEGG" id="lfa:LFA_1113"/>
<proteinExistence type="predicted"/>
<protein>
    <recommendedName>
        <fullName evidence="3">Transcription regulator AsnC/Lrp ligand binding domain-containing protein</fullName>
    </recommendedName>
</protein>
<name>A0A098G240_9GAMM</name>
<dbReference type="Proteomes" id="UP000032430">
    <property type="component" value="Chromosome I"/>
</dbReference>
<dbReference type="Gene3D" id="3.30.70.920">
    <property type="match status" value="1"/>
</dbReference>
<evidence type="ECO:0000313" key="2">
    <source>
        <dbReference type="Proteomes" id="UP000032430"/>
    </source>
</evidence>